<dbReference type="Gene3D" id="1.10.3470.10">
    <property type="entry name" value="ABC transporter involved in vitamin B12 uptake, BtuC"/>
    <property type="match status" value="1"/>
</dbReference>
<comment type="subcellular location">
    <subcellularLocation>
        <location evidence="1">Cell membrane</location>
        <topology evidence="1">Multi-pass membrane protein</topology>
    </subcellularLocation>
</comment>
<dbReference type="InterPro" id="IPR000522">
    <property type="entry name" value="ABC_transptr_permease_BtuC"/>
</dbReference>
<feature type="transmembrane region" description="Helical" evidence="8">
    <location>
        <begin position="105"/>
        <end position="126"/>
    </location>
</feature>
<evidence type="ECO:0000256" key="5">
    <source>
        <dbReference type="ARBA" id="ARBA00022692"/>
    </source>
</evidence>
<feature type="transmembrane region" description="Helical" evidence="8">
    <location>
        <begin position="133"/>
        <end position="157"/>
    </location>
</feature>
<name>A0AAV3W794_9LACT</name>
<proteinExistence type="inferred from homology"/>
<feature type="transmembrane region" description="Helical" evidence="8">
    <location>
        <begin position="74"/>
        <end position="93"/>
    </location>
</feature>
<dbReference type="GeneID" id="96910440"/>
<keyword evidence="4" id="KW-1003">Cell membrane</keyword>
<dbReference type="RefSeq" id="WP_091759470.1">
    <property type="nucleotide sequence ID" value="NZ_BJVX01000002.1"/>
</dbReference>
<evidence type="ECO:0000313" key="9">
    <source>
        <dbReference type="EMBL" id="GEQ34601.1"/>
    </source>
</evidence>
<protein>
    <submittedName>
        <fullName evidence="9">Iron ABC transporter permease protein</fullName>
    </submittedName>
</protein>
<feature type="transmembrane region" description="Helical" evidence="8">
    <location>
        <begin position="177"/>
        <end position="199"/>
    </location>
</feature>
<keyword evidence="3" id="KW-0813">Transport</keyword>
<dbReference type="GO" id="GO:0005886">
    <property type="term" value="C:plasma membrane"/>
    <property type="evidence" value="ECO:0007669"/>
    <property type="project" value="UniProtKB-SubCell"/>
</dbReference>
<evidence type="ECO:0000256" key="2">
    <source>
        <dbReference type="ARBA" id="ARBA00007935"/>
    </source>
</evidence>
<accession>A0AAV3W794</accession>
<evidence type="ECO:0000256" key="8">
    <source>
        <dbReference type="SAM" id="Phobius"/>
    </source>
</evidence>
<dbReference type="Pfam" id="PF01032">
    <property type="entry name" value="FecCD"/>
    <property type="match status" value="1"/>
</dbReference>
<comment type="similarity">
    <text evidence="2">Belongs to the binding-protein-dependent transport system permease family. FecCD subfamily.</text>
</comment>
<dbReference type="GO" id="GO:0033214">
    <property type="term" value="P:siderophore-iron import into cell"/>
    <property type="evidence" value="ECO:0007669"/>
    <property type="project" value="TreeGrafter"/>
</dbReference>
<evidence type="ECO:0000256" key="6">
    <source>
        <dbReference type="ARBA" id="ARBA00022989"/>
    </source>
</evidence>
<evidence type="ECO:0000256" key="3">
    <source>
        <dbReference type="ARBA" id="ARBA00022448"/>
    </source>
</evidence>
<organism evidence="9 10">
    <name type="scientific">Marinilactibacillus psychrotolerans</name>
    <dbReference type="NCBI Taxonomy" id="191770"/>
    <lineage>
        <taxon>Bacteria</taxon>
        <taxon>Bacillati</taxon>
        <taxon>Bacillota</taxon>
        <taxon>Bacilli</taxon>
        <taxon>Lactobacillales</taxon>
        <taxon>Carnobacteriaceae</taxon>
        <taxon>Marinilactibacillus</taxon>
    </lineage>
</organism>
<evidence type="ECO:0000256" key="7">
    <source>
        <dbReference type="ARBA" id="ARBA00023136"/>
    </source>
</evidence>
<evidence type="ECO:0000313" key="10">
    <source>
        <dbReference type="Proteomes" id="UP000887127"/>
    </source>
</evidence>
<feature type="transmembrane region" description="Helical" evidence="8">
    <location>
        <begin position="211"/>
        <end position="234"/>
    </location>
</feature>
<feature type="transmembrane region" description="Helical" evidence="8">
    <location>
        <begin position="267"/>
        <end position="287"/>
    </location>
</feature>
<dbReference type="SUPFAM" id="SSF81345">
    <property type="entry name" value="ABC transporter involved in vitamin B12 uptake, BtuC"/>
    <property type="match status" value="1"/>
</dbReference>
<dbReference type="PANTHER" id="PTHR30472">
    <property type="entry name" value="FERRIC ENTEROBACTIN TRANSPORT SYSTEM PERMEASE PROTEIN"/>
    <property type="match status" value="1"/>
</dbReference>
<gene>
    <name evidence="9" type="primary">fepD_2</name>
    <name evidence="9" type="ORF">M132T_01090</name>
</gene>
<keyword evidence="6 8" id="KW-1133">Transmembrane helix</keyword>
<dbReference type="AlphaFoldDB" id="A0AAV3W794"/>
<evidence type="ECO:0000256" key="4">
    <source>
        <dbReference type="ARBA" id="ARBA00022475"/>
    </source>
</evidence>
<feature type="transmembrane region" description="Helical" evidence="8">
    <location>
        <begin position="12"/>
        <end position="30"/>
    </location>
</feature>
<keyword evidence="5 8" id="KW-0812">Transmembrane</keyword>
<comment type="caution">
    <text evidence="9">The sequence shown here is derived from an EMBL/GenBank/DDBJ whole genome shotgun (WGS) entry which is preliminary data.</text>
</comment>
<feature type="transmembrane region" description="Helical" evidence="8">
    <location>
        <begin position="45"/>
        <end position="62"/>
    </location>
</feature>
<feature type="transmembrane region" description="Helical" evidence="8">
    <location>
        <begin position="293"/>
        <end position="314"/>
    </location>
</feature>
<dbReference type="PANTHER" id="PTHR30472:SF19">
    <property type="entry name" value="PETROBACTIN IMPORT SYSTEM PERMEASE PROTEIN YCLO"/>
    <property type="match status" value="1"/>
</dbReference>
<feature type="transmembrane region" description="Helical" evidence="8">
    <location>
        <begin position="240"/>
        <end position="260"/>
    </location>
</feature>
<evidence type="ECO:0000256" key="1">
    <source>
        <dbReference type="ARBA" id="ARBA00004651"/>
    </source>
</evidence>
<keyword evidence="7 8" id="KW-0472">Membrane</keyword>
<dbReference type="GO" id="GO:0022857">
    <property type="term" value="F:transmembrane transporter activity"/>
    <property type="evidence" value="ECO:0007669"/>
    <property type="project" value="InterPro"/>
</dbReference>
<dbReference type="Proteomes" id="UP000887127">
    <property type="component" value="Unassembled WGS sequence"/>
</dbReference>
<dbReference type="EMBL" id="BKBI01000001">
    <property type="protein sequence ID" value="GEQ34601.1"/>
    <property type="molecule type" value="Genomic_DNA"/>
</dbReference>
<dbReference type="InterPro" id="IPR037294">
    <property type="entry name" value="ABC_BtuC-like"/>
</dbReference>
<reference evidence="9" key="1">
    <citation type="submission" date="2019-08" db="EMBL/GenBank/DDBJ databases">
        <title>Marinilactibacillus psychrotolerans M13-2T whole genome sequencing project.</title>
        <authorList>
            <person name="Ishikawa M."/>
            <person name="Suzuki T."/>
            <person name="Matsutani M."/>
        </authorList>
    </citation>
    <scope>NUCLEOTIDE SEQUENCE</scope>
    <source>
        <strain evidence="9">M13-2T</strain>
    </source>
</reference>
<sequence length="319" mass="36115">MKKNYKSPIRIIILFFLVIFSVGVYLLVQSNNNWGYILPLRGKKIIAFIIISICSTIGTMTFQTMTENKILTPSIIGLDSLYVFFQTVIMALLGNGHALIRDKYFNFFLSTFLMVGASCLLYWIFFKKFPGRLYLLLMTGLIMGTFFRSFSSFLQVLMDPNEFDQLQSRLFASFNNIDTSLLFVTIITSLPVIVLLFKLSSVLDVLHLGRVNALQLGVNVDLLTFILFLLISILTAVSTALVGPVTFLGFLGANLSYRIFDTFQHKTLFIGGSLFTIVFVISGQIVIEHIFKFQTTLSVVLEFVGGLYFLIILLKERKQ</sequence>